<dbReference type="Proteomes" id="UP000092839">
    <property type="component" value="Chromosome"/>
</dbReference>
<evidence type="ECO:0000313" key="2">
    <source>
        <dbReference type="Proteomes" id="UP000092839"/>
    </source>
</evidence>
<dbReference type="STRING" id="1274631.LMTR13_25395"/>
<dbReference type="EMBL" id="CP016428">
    <property type="protein sequence ID" value="ANW02994.1"/>
    <property type="molecule type" value="Genomic_DNA"/>
</dbReference>
<organism evidence="1 2">
    <name type="scientific">Bradyrhizobium icense</name>
    <dbReference type="NCBI Taxonomy" id="1274631"/>
    <lineage>
        <taxon>Bacteria</taxon>
        <taxon>Pseudomonadati</taxon>
        <taxon>Pseudomonadota</taxon>
        <taxon>Alphaproteobacteria</taxon>
        <taxon>Hyphomicrobiales</taxon>
        <taxon>Nitrobacteraceae</taxon>
        <taxon>Bradyrhizobium</taxon>
    </lineage>
</organism>
<dbReference type="InterPro" id="IPR003673">
    <property type="entry name" value="CoA-Trfase_fam_III"/>
</dbReference>
<name>A0A1B1UJS9_9BRAD</name>
<dbReference type="InterPro" id="IPR050509">
    <property type="entry name" value="CoA-transferase_III"/>
</dbReference>
<dbReference type="PANTHER" id="PTHR48228">
    <property type="entry name" value="SUCCINYL-COA--D-CITRAMALATE COA-TRANSFERASE"/>
    <property type="match status" value="1"/>
</dbReference>
<dbReference type="Pfam" id="PF02515">
    <property type="entry name" value="CoA_transf_3"/>
    <property type="match status" value="1"/>
</dbReference>
<dbReference type="GO" id="GO:0003824">
    <property type="term" value="F:catalytic activity"/>
    <property type="evidence" value="ECO:0007669"/>
    <property type="project" value="InterPro"/>
</dbReference>
<gene>
    <name evidence="1" type="ORF">LMTR13_25395</name>
</gene>
<evidence type="ECO:0008006" key="3">
    <source>
        <dbReference type="Google" id="ProtNLM"/>
    </source>
</evidence>
<keyword evidence="2" id="KW-1185">Reference proteome</keyword>
<dbReference type="PANTHER" id="PTHR48228:SF5">
    <property type="entry name" value="ALPHA-METHYLACYL-COA RACEMASE"/>
    <property type="match status" value="1"/>
</dbReference>
<dbReference type="KEGG" id="bic:LMTR13_25395"/>
<dbReference type="InterPro" id="IPR023606">
    <property type="entry name" value="CoA-Trfase_III_dom_1_sf"/>
</dbReference>
<accession>A0A1B1UJS9</accession>
<dbReference type="AlphaFoldDB" id="A0A1B1UJS9"/>
<proteinExistence type="predicted"/>
<dbReference type="Gene3D" id="3.40.50.10540">
    <property type="entry name" value="Crotonobetainyl-coa:carnitine coa-transferase, domain 1"/>
    <property type="match status" value="1"/>
</dbReference>
<dbReference type="SUPFAM" id="SSF89796">
    <property type="entry name" value="CoA-transferase family III (CaiB/BaiF)"/>
    <property type="match status" value="1"/>
</dbReference>
<sequence length="197" mass="21414">MIKIGPASPLYDCFNTIIYGMAHMRGKRSVLVDIGSSGGRELFERLVKSVDAVIWNATDLQVKRMGLDLESLKALNKYAMFCQLDCFGGVRCGPRSDYLGYENNVQATTGIMPRFGGSAETPEEHAHVGTIDVMGGFGAALGVAVALYQKAKTGHAGRAQTSLSALSGVLWIPFCYQYEGRGHFDEPPVSMLRAMMH</sequence>
<protein>
    <recommendedName>
        <fullName evidence="3">CoA transferase</fullName>
    </recommendedName>
</protein>
<evidence type="ECO:0000313" key="1">
    <source>
        <dbReference type="EMBL" id="ANW02994.1"/>
    </source>
</evidence>
<reference evidence="1 2" key="1">
    <citation type="submission" date="2016-07" db="EMBL/GenBank/DDBJ databases">
        <title>Complete genome sequence of Bradyrhizobium icense LMTR 13T, a potential inoculant strain isolated from lima bean (Phaseolus lunatus) in Peru.</title>
        <authorList>
            <person name="Ormeno-Orrillo E."/>
            <person name="Duran D."/>
            <person name="Rogel M.A."/>
            <person name="Rey L."/>
            <person name="Imperial J."/>
            <person name="Ruiz-Argueso T."/>
            <person name="Martinez-Romero E."/>
        </authorList>
    </citation>
    <scope>NUCLEOTIDE SEQUENCE [LARGE SCALE GENOMIC DNA]</scope>
    <source>
        <strain evidence="1 2">LMTR 13</strain>
    </source>
</reference>